<gene>
    <name evidence="2" type="ORF">ACFPBZ_12630</name>
</gene>
<evidence type="ECO:0000256" key="1">
    <source>
        <dbReference type="SAM" id="MobiDB-lite"/>
    </source>
</evidence>
<feature type="compositionally biased region" description="Basic and acidic residues" evidence="1">
    <location>
        <begin position="1"/>
        <end position="22"/>
    </location>
</feature>
<keyword evidence="3" id="KW-1185">Reference proteome</keyword>
<feature type="region of interest" description="Disordered" evidence="1">
    <location>
        <begin position="1"/>
        <end position="45"/>
    </location>
</feature>
<organism evidence="2 3">
    <name type="scientific">Actinomycetospora atypica</name>
    <dbReference type="NCBI Taxonomy" id="1290095"/>
    <lineage>
        <taxon>Bacteria</taxon>
        <taxon>Bacillati</taxon>
        <taxon>Actinomycetota</taxon>
        <taxon>Actinomycetes</taxon>
        <taxon>Pseudonocardiales</taxon>
        <taxon>Pseudonocardiaceae</taxon>
        <taxon>Actinomycetospora</taxon>
    </lineage>
</organism>
<dbReference type="Proteomes" id="UP001595947">
    <property type="component" value="Unassembled WGS sequence"/>
</dbReference>
<dbReference type="EMBL" id="JBHSIV010000011">
    <property type="protein sequence ID" value="MFC5063056.1"/>
    <property type="molecule type" value="Genomic_DNA"/>
</dbReference>
<reference evidence="3" key="1">
    <citation type="journal article" date="2019" name="Int. J. Syst. Evol. Microbiol.">
        <title>The Global Catalogue of Microorganisms (GCM) 10K type strain sequencing project: providing services to taxonomists for standard genome sequencing and annotation.</title>
        <authorList>
            <consortium name="The Broad Institute Genomics Platform"/>
            <consortium name="The Broad Institute Genome Sequencing Center for Infectious Disease"/>
            <person name="Wu L."/>
            <person name="Ma J."/>
        </authorList>
    </citation>
    <scope>NUCLEOTIDE SEQUENCE [LARGE SCALE GENOMIC DNA]</scope>
    <source>
        <strain evidence="3">CGMCC 4.7093</strain>
    </source>
</reference>
<evidence type="ECO:0000313" key="2">
    <source>
        <dbReference type="EMBL" id="MFC5063056.1"/>
    </source>
</evidence>
<dbReference type="RefSeq" id="WP_378036401.1">
    <property type="nucleotide sequence ID" value="NZ_JBHSIV010000011.1"/>
</dbReference>
<protein>
    <recommendedName>
        <fullName evidence="4">Nucleotide exchange factor GrpE</fullName>
    </recommendedName>
</protein>
<comment type="caution">
    <text evidence="2">The sequence shown here is derived from an EMBL/GenBank/DDBJ whole genome shotgun (WGS) entry which is preliminary data.</text>
</comment>
<name>A0ABV9YR32_9PSEU</name>
<proteinExistence type="predicted"/>
<evidence type="ECO:0000313" key="3">
    <source>
        <dbReference type="Proteomes" id="UP001595947"/>
    </source>
</evidence>
<accession>A0ABV9YR32</accession>
<evidence type="ECO:0008006" key="4">
    <source>
        <dbReference type="Google" id="ProtNLM"/>
    </source>
</evidence>
<sequence>MSEQPQDRSKDEDEGARQEVNPDLHGQAAEVAEKRAKGDPEATGA</sequence>
<feature type="compositionally biased region" description="Basic and acidic residues" evidence="1">
    <location>
        <begin position="31"/>
        <end position="45"/>
    </location>
</feature>